<name>A0A2W2APY2_9BACT</name>
<accession>A0A2W2APY2</accession>
<reference evidence="1 2" key="1">
    <citation type="submission" date="2018-06" db="EMBL/GenBank/DDBJ databases">
        <title>Mucibacter soli gen. nov., sp. nov., a new member of the family Chitinophagaceae producing mucin.</title>
        <authorList>
            <person name="Kim M.-K."/>
            <person name="Park S."/>
            <person name="Kim T.-S."/>
            <person name="Joung Y."/>
            <person name="Han J.-H."/>
            <person name="Kim S.B."/>
        </authorList>
    </citation>
    <scope>NUCLEOTIDE SEQUENCE [LARGE SCALE GENOMIC DNA]</scope>
    <source>
        <strain evidence="1 2">R1-15</strain>
    </source>
</reference>
<dbReference type="AlphaFoldDB" id="A0A2W2APY2"/>
<gene>
    <name evidence="1" type="ORF">DN068_02495</name>
</gene>
<evidence type="ECO:0000313" key="2">
    <source>
        <dbReference type="Proteomes" id="UP000248745"/>
    </source>
</evidence>
<evidence type="ECO:0008006" key="3">
    <source>
        <dbReference type="Google" id="ProtNLM"/>
    </source>
</evidence>
<keyword evidence="2" id="KW-1185">Reference proteome</keyword>
<organism evidence="1 2">
    <name type="scientific">Taibaiella soli</name>
    <dbReference type="NCBI Taxonomy" id="1649169"/>
    <lineage>
        <taxon>Bacteria</taxon>
        <taxon>Pseudomonadati</taxon>
        <taxon>Bacteroidota</taxon>
        <taxon>Chitinophagia</taxon>
        <taxon>Chitinophagales</taxon>
        <taxon>Chitinophagaceae</taxon>
        <taxon>Taibaiella</taxon>
    </lineage>
</organism>
<proteinExistence type="predicted"/>
<protein>
    <recommendedName>
        <fullName evidence="3">Outer membrane protein beta-barrel domain-containing protein</fullName>
    </recommendedName>
</protein>
<dbReference type="Proteomes" id="UP000248745">
    <property type="component" value="Unassembled WGS sequence"/>
</dbReference>
<sequence>MYLMPEVSYGKHNLSIGPKYVVSDSYVPYKNVWGYNINYRYDIMTYKHWRSGISFDFQSAFYKPNNPYNLDVGNKHNKIHEMFVVLSLFYHFTKERRYYVGLDIGSGFFSESYHDLVIGKVNRNFGRTNMVTFTIGYKIFK</sequence>
<comment type="caution">
    <text evidence="1">The sequence shown here is derived from an EMBL/GenBank/DDBJ whole genome shotgun (WGS) entry which is preliminary data.</text>
</comment>
<evidence type="ECO:0000313" key="1">
    <source>
        <dbReference type="EMBL" id="PZF74470.1"/>
    </source>
</evidence>
<dbReference type="EMBL" id="QKTW01000003">
    <property type="protein sequence ID" value="PZF74470.1"/>
    <property type="molecule type" value="Genomic_DNA"/>
</dbReference>